<protein>
    <submittedName>
        <fullName evidence="3">Protein involved in initiation of plasmid replication</fullName>
    </submittedName>
</protein>
<feature type="domain" description="Initiator Rep protein WH1" evidence="2">
    <location>
        <begin position="4"/>
        <end position="132"/>
    </location>
</feature>
<comment type="similarity">
    <text evidence="1">Belongs to the initiator RepB protein family.</text>
</comment>
<dbReference type="Proteomes" id="UP000214720">
    <property type="component" value="Unassembled WGS sequence"/>
</dbReference>
<name>A0A226X5Y4_CABSO</name>
<dbReference type="EMBL" id="MTHB01000072">
    <property type="protein sequence ID" value="OXC78248.1"/>
    <property type="molecule type" value="Genomic_DNA"/>
</dbReference>
<dbReference type="GO" id="GO:0006270">
    <property type="term" value="P:DNA replication initiation"/>
    <property type="evidence" value="ECO:0007669"/>
    <property type="project" value="InterPro"/>
</dbReference>
<sequence>MLVRRIFNVLVHFTMKDGDREVYQRPLREVMRYIDYNSNDLDRIKTHLETMASTPMVWDTSTDDDEIWSTAALVAHASIIRPKKKGLASHLEWSFAKPIRQKLLAPKKWTQLSLVMHTKLKSGASIALFEICARYETFPGQRTMRQPYEWWYPVLTGTREDVVPEYKYFKRDVLRPAIAEVNMHADFMVELIEHRRGNKVAELQFAVRSKPTEAIIDADAPRFDGELLERVIRLGMSQADARAICEKHDPPLIQAAIDYTEKRAAKQPALDSTAAYFKTALKKGYKEPAKAVRPHQQAALDLPDPEAEKGRLRAAYDANQRDQALAYWQELNSEPAQELITEFLATEPPRVIARAIKKDRLESMSARTAFTEWLAAKLWTEPTTDDLLKFALKDGYSDAAVGYPARTGRTA</sequence>
<dbReference type="InterPro" id="IPR000525">
    <property type="entry name" value="Initiator_Rep_WH1"/>
</dbReference>
<evidence type="ECO:0000259" key="2">
    <source>
        <dbReference type="Pfam" id="PF01051"/>
    </source>
</evidence>
<evidence type="ECO:0000313" key="3">
    <source>
        <dbReference type="EMBL" id="OXC78248.1"/>
    </source>
</evidence>
<accession>A0A226X5Y4</accession>
<dbReference type="SUPFAM" id="SSF46785">
    <property type="entry name" value="Winged helix' DNA-binding domain"/>
    <property type="match status" value="1"/>
</dbReference>
<dbReference type="AlphaFoldDB" id="A0A226X5Y4"/>
<dbReference type="Pfam" id="PF01051">
    <property type="entry name" value="Rep3_N"/>
    <property type="match status" value="1"/>
</dbReference>
<comment type="caution">
    <text evidence="3">The sequence shown here is derived from an EMBL/GenBank/DDBJ whole genome shotgun (WGS) entry which is preliminary data.</text>
</comment>
<dbReference type="GO" id="GO:0003887">
    <property type="term" value="F:DNA-directed DNA polymerase activity"/>
    <property type="evidence" value="ECO:0007669"/>
    <property type="project" value="InterPro"/>
</dbReference>
<dbReference type="InterPro" id="IPR036390">
    <property type="entry name" value="WH_DNA-bd_sf"/>
</dbReference>
<dbReference type="Pfam" id="PF21205">
    <property type="entry name" value="Rep3_C"/>
    <property type="match status" value="1"/>
</dbReference>
<organism evidence="3 4">
    <name type="scientific">Caballeronia sordidicola</name>
    <name type="common">Burkholderia sordidicola</name>
    <dbReference type="NCBI Taxonomy" id="196367"/>
    <lineage>
        <taxon>Bacteria</taxon>
        <taxon>Pseudomonadati</taxon>
        <taxon>Pseudomonadota</taxon>
        <taxon>Betaproteobacteria</taxon>
        <taxon>Burkholderiales</taxon>
        <taxon>Burkholderiaceae</taxon>
        <taxon>Caballeronia</taxon>
    </lineage>
</organism>
<evidence type="ECO:0000313" key="4">
    <source>
        <dbReference type="Proteomes" id="UP000214720"/>
    </source>
</evidence>
<reference evidence="4" key="1">
    <citation type="submission" date="2017-01" db="EMBL/GenBank/DDBJ databases">
        <title>Genome Analysis of Deinococcus marmoris KOPRI26562.</title>
        <authorList>
            <person name="Kim J.H."/>
            <person name="Oh H.-M."/>
        </authorList>
    </citation>
    <scope>NUCLEOTIDE SEQUENCE [LARGE SCALE GENOMIC DNA]</scope>
    <source>
        <strain evidence="4">PAMC 26633</strain>
    </source>
</reference>
<dbReference type="Gene3D" id="1.10.10.10">
    <property type="entry name" value="Winged helix-like DNA-binding domain superfamily/Winged helix DNA-binding domain"/>
    <property type="match status" value="1"/>
</dbReference>
<evidence type="ECO:0000256" key="1">
    <source>
        <dbReference type="ARBA" id="ARBA00038283"/>
    </source>
</evidence>
<dbReference type="InterPro" id="IPR036388">
    <property type="entry name" value="WH-like_DNA-bd_sf"/>
</dbReference>
<gene>
    <name evidence="3" type="ORF">BSU04_12765</name>
</gene>
<proteinExistence type="inferred from homology"/>